<keyword evidence="1" id="KW-0805">Transcription regulation</keyword>
<dbReference type="InterPro" id="IPR046335">
    <property type="entry name" value="LacI/GalR-like_sensor"/>
</dbReference>
<dbReference type="GO" id="GO:0003700">
    <property type="term" value="F:DNA-binding transcription factor activity"/>
    <property type="evidence" value="ECO:0007669"/>
    <property type="project" value="TreeGrafter"/>
</dbReference>
<dbReference type="InterPro" id="IPR028082">
    <property type="entry name" value="Peripla_BP_I"/>
</dbReference>
<dbReference type="SMART" id="SM00354">
    <property type="entry name" value="HTH_LACI"/>
    <property type="match status" value="1"/>
</dbReference>
<dbReference type="InterPro" id="IPR010982">
    <property type="entry name" value="Lambda_DNA-bd_dom_sf"/>
</dbReference>
<accession>A0A502FZ08</accession>
<dbReference type="SUPFAM" id="SSF47413">
    <property type="entry name" value="lambda repressor-like DNA-binding domains"/>
    <property type="match status" value="1"/>
</dbReference>
<dbReference type="CDD" id="cd01545">
    <property type="entry name" value="PBP1_SalR"/>
    <property type="match status" value="1"/>
</dbReference>
<dbReference type="Gene3D" id="3.40.50.2300">
    <property type="match status" value="2"/>
</dbReference>
<dbReference type="PROSITE" id="PS50932">
    <property type="entry name" value="HTH_LACI_2"/>
    <property type="match status" value="1"/>
</dbReference>
<dbReference type="Pfam" id="PF13377">
    <property type="entry name" value="Peripla_BP_3"/>
    <property type="match status" value="1"/>
</dbReference>
<dbReference type="PANTHER" id="PTHR30146:SF153">
    <property type="entry name" value="LACTOSE OPERON REPRESSOR"/>
    <property type="match status" value="1"/>
</dbReference>
<keyword evidence="2" id="KW-0238">DNA-binding</keyword>
<proteinExistence type="predicted"/>
<comment type="caution">
    <text evidence="5">The sequence shown here is derived from an EMBL/GenBank/DDBJ whole genome shotgun (WGS) entry which is preliminary data.</text>
</comment>
<dbReference type="PANTHER" id="PTHR30146">
    <property type="entry name" value="LACI-RELATED TRANSCRIPTIONAL REPRESSOR"/>
    <property type="match status" value="1"/>
</dbReference>
<evidence type="ECO:0000256" key="3">
    <source>
        <dbReference type="ARBA" id="ARBA00023163"/>
    </source>
</evidence>
<organism evidence="5 6">
    <name type="scientific">Sphingomonas glacialis</name>
    <dbReference type="NCBI Taxonomy" id="658225"/>
    <lineage>
        <taxon>Bacteria</taxon>
        <taxon>Pseudomonadati</taxon>
        <taxon>Pseudomonadota</taxon>
        <taxon>Alphaproteobacteria</taxon>
        <taxon>Sphingomonadales</taxon>
        <taxon>Sphingomonadaceae</taxon>
        <taxon>Sphingomonas</taxon>
    </lineage>
</organism>
<evidence type="ECO:0000313" key="5">
    <source>
        <dbReference type="EMBL" id="TPG54580.1"/>
    </source>
</evidence>
<sequence>MPYMGMQAATMTIPLWPAEGTRVRMARASRRANQGVNIQAVAERAGVSAMTVSNVVSGRRKVRETTREAVLAAVQELGYTPNVAAQALASAGNIRLGLLCSTTESAFLSSILVGVLDATTALGAQVLLRRVPVDRSDEILDEIERLAASGVSAILIAPPYCEAISRSGFVSTTQVPLMAMSPGDALPNMPSVGIDDFAAARDMTRFLIGLGHRRVGFIRASETHIISHTRQAGYRAALEEAGLSWNRDLAAYGDLTFESGLVAAEHLLGLAERPTAIFASNDDMAAAVVSLAHRRGIRVPEDLSVAGFDDSPIAVKIWPPLTTMRQPVARIAARAATLVLQGLRTANADTTLPQAEYLPYELIERESTARLP</sequence>
<dbReference type="EMBL" id="RCZC01000002">
    <property type="protein sequence ID" value="TPG54580.1"/>
    <property type="molecule type" value="Genomic_DNA"/>
</dbReference>
<feature type="domain" description="HTH lacI-type" evidence="4">
    <location>
        <begin position="36"/>
        <end position="90"/>
    </location>
</feature>
<name>A0A502FZ08_9SPHN</name>
<dbReference type="Gene3D" id="1.10.260.40">
    <property type="entry name" value="lambda repressor-like DNA-binding domains"/>
    <property type="match status" value="1"/>
</dbReference>
<evidence type="ECO:0000313" key="6">
    <source>
        <dbReference type="Proteomes" id="UP000319931"/>
    </source>
</evidence>
<evidence type="ECO:0000256" key="1">
    <source>
        <dbReference type="ARBA" id="ARBA00023015"/>
    </source>
</evidence>
<evidence type="ECO:0000256" key="2">
    <source>
        <dbReference type="ARBA" id="ARBA00023125"/>
    </source>
</evidence>
<reference evidence="5 6" key="1">
    <citation type="journal article" date="2019" name="Environ. Microbiol.">
        <title>Species interactions and distinct microbial communities in high Arctic permafrost affected cryosols are associated with the CH4 and CO2 gas fluxes.</title>
        <authorList>
            <person name="Altshuler I."/>
            <person name="Hamel J."/>
            <person name="Turney S."/>
            <person name="Magnuson E."/>
            <person name="Levesque R."/>
            <person name="Greer C."/>
            <person name="Whyte L.G."/>
        </authorList>
    </citation>
    <scope>NUCLEOTIDE SEQUENCE [LARGE SCALE GENOMIC DNA]</scope>
    <source>
        <strain evidence="5 6">E6.1</strain>
    </source>
</reference>
<evidence type="ECO:0000259" key="4">
    <source>
        <dbReference type="PROSITE" id="PS50932"/>
    </source>
</evidence>
<dbReference type="CDD" id="cd01392">
    <property type="entry name" value="HTH_LacI"/>
    <property type="match status" value="1"/>
</dbReference>
<keyword evidence="6" id="KW-1185">Reference proteome</keyword>
<dbReference type="InterPro" id="IPR000843">
    <property type="entry name" value="HTH_LacI"/>
</dbReference>
<protein>
    <submittedName>
        <fullName evidence="5">LacI family transcriptional regulator</fullName>
    </submittedName>
</protein>
<dbReference type="Proteomes" id="UP000319931">
    <property type="component" value="Unassembled WGS sequence"/>
</dbReference>
<dbReference type="GO" id="GO:0000976">
    <property type="term" value="F:transcription cis-regulatory region binding"/>
    <property type="evidence" value="ECO:0007669"/>
    <property type="project" value="TreeGrafter"/>
</dbReference>
<dbReference type="SUPFAM" id="SSF53822">
    <property type="entry name" value="Periplasmic binding protein-like I"/>
    <property type="match status" value="1"/>
</dbReference>
<dbReference type="AlphaFoldDB" id="A0A502FZ08"/>
<dbReference type="OrthoDB" id="7185860at2"/>
<keyword evidence="3" id="KW-0804">Transcription</keyword>
<dbReference type="Pfam" id="PF00356">
    <property type="entry name" value="LacI"/>
    <property type="match status" value="1"/>
</dbReference>
<gene>
    <name evidence="5" type="ORF">EAH76_08050</name>
</gene>